<feature type="region of interest" description="Disordered" evidence="1">
    <location>
        <begin position="119"/>
        <end position="141"/>
    </location>
</feature>
<dbReference type="HOGENOM" id="CLU_1416408_0_0_1"/>
<dbReference type="InParanoid" id="K1Q5E1"/>
<evidence type="ECO:0000256" key="1">
    <source>
        <dbReference type="SAM" id="MobiDB-lite"/>
    </source>
</evidence>
<organism evidence="2">
    <name type="scientific">Magallana gigas</name>
    <name type="common">Pacific oyster</name>
    <name type="synonym">Crassostrea gigas</name>
    <dbReference type="NCBI Taxonomy" id="29159"/>
    <lineage>
        <taxon>Eukaryota</taxon>
        <taxon>Metazoa</taxon>
        <taxon>Spiralia</taxon>
        <taxon>Lophotrochozoa</taxon>
        <taxon>Mollusca</taxon>
        <taxon>Bivalvia</taxon>
        <taxon>Autobranchia</taxon>
        <taxon>Pteriomorphia</taxon>
        <taxon>Ostreida</taxon>
        <taxon>Ostreoidea</taxon>
        <taxon>Ostreidae</taxon>
        <taxon>Magallana</taxon>
    </lineage>
</organism>
<feature type="compositionally biased region" description="Basic residues" evidence="1">
    <location>
        <begin position="12"/>
        <end position="30"/>
    </location>
</feature>
<dbReference type="EMBL" id="JH815875">
    <property type="protein sequence ID" value="EKC26504.1"/>
    <property type="molecule type" value="Genomic_DNA"/>
</dbReference>
<feature type="region of interest" description="Disordered" evidence="1">
    <location>
        <begin position="1"/>
        <end position="46"/>
    </location>
</feature>
<sequence>MQKQPGENTGKMPRKRRCSVMQKKKYHYKKVKSEESPTNEDGVCLETKDSSCLDSSQLDHSYGVSDPEEVSVVNSTHLDHSYECSDPEEFCRTSTSHHDISNGCQDLKELPHSDFLPPGELGDGDSELNIDSDSNGPESVVHNDIPLRQRLEVETVEITDPCEYCWDAAVDFTRLFYCGVLGCITPHFVHMG</sequence>
<evidence type="ECO:0000313" key="2">
    <source>
        <dbReference type="EMBL" id="EKC26504.1"/>
    </source>
</evidence>
<proteinExistence type="predicted"/>
<name>K1Q5E1_MAGGI</name>
<protein>
    <submittedName>
        <fullName evidence="2">Uncharacterized protein</fullName>
    </submittedName>
</protein>
<gene>
    <name evidence="2" type="ORF">CGI_10002599</name>
</gene>
<dbReference type="AlphaFoldDB" id="K1Q5E1"/>
<reference evidence="2" key="1">
    <citation type="journal article" date="2012" name="Nature">
        <title>The oyster genome reveals stress adaptation and complexity of shell formation.</title>
        <authorList>
            <person name="Zhang G."/>
            <person name="Fang X."/>
            <person name="Guo X."/>
            <person name="Li L."/>
            <person name="Luo R."/>
            <person name="Xu F."/>
            <person name="Yang P."/>
            <person name="Zhang L."/>
            <person name="Wang X."/>
            <person name="Qi H."/>
            <person name="Xiong Z."/>
            <person name="Que H."/>
            <person name="Xie Y."/>
            <person name="Holland P.W."/>
            <person name="Paps J."/>
            <person name="Zhu Y."/>
            <person name="Wu F."/>
            <person name="Chen Y."/>
            <person name="Wang J."/>
            <person name="Peng C."/>
            <person name="Meng J."/>
            <person name="Yang L."/>
            <person name="Liu J."/>
            <person name="Wen B."/>
            <person name="Zhang N."/>
            <person name="Huang Z."/>
            <person name="Zhu Q."/>
            <person name="Feng Y."/>
            <person name="Mount A."/>
            <person name="Hedgecock D."/>
            <person name="Xu Z."/>
            <person name="Liu Y."/>
            <person name="Domazet-Loso T."/>
            <person name="Du Y."/>
            <person name="Sun X."/>
            <person name="Zhang S."/>
            <person name="Liu B."/>
            <person name="Cheng P."/>
            <person name="Jiang X."/>
            <person name="Li J."/>
            <person name="Fan D."/>
            <person name="Wang W."/>
            <person name="Fu W."/>
            <person name="Wang T."/>
            <person name="Wang B."/>
            <person name="Zhang J."/>
            <person name="Peng Z."/>
            <person name="Li Y."/>
            <person name="Li N."/>
            <person name="Wang J."/>
            <person name="Chen M."/>
            <person name="He Y."/>
            <person name="Tan F."/>
            <person name="Song X."/>
            <person name="Zheng Q."/>
            <person name="Huang R."/>
            <person name="Yang H."/>
            <person name="Du X."/>
            <person name="Chen L."/>
            <person name="Yang M."/>
            <person name="Gaffney P.M."/>
            <person name="Wang S."/>
            <person name="Luo L."/>
            <person name="She Z."/>
            <person name="Ming Y."/>
            <person name="Huang W."/>
            <person name="Zhang S."/>
            <person name="Huang B."/>
            <person name="Zhang Y."/>
            <person name="Qu T."/>
            <person name="Ni P."/>
            <person name="Miao G."/>
            <person name="Wang J."/>
            <person name="Wang Q."/>
            <person name="Steinberg C.E."/>
            <person name="Wang H."/>
            <person name="Li N."/>
            <person name="Qian L."/>
            <person name="Zhang G."/>
            <person name="Li Y."/>
            <person name="Yang H."/>
            <person name="Liu X."/>
            <person name="Wang J."/>
            <person name="Yin Y."/>
            <person name="Wang J."/>
        </authorList>
    </citation>
    <scope>NUCLEOTIDE SEQUENCE [LARGE SCALE GENOMIC DNA]</scope>
    <source>
        <strain evidence="2">05x7-T-G4-1.051#20</strain>
    </source>
</reference>
<accession>K1Q5E1</accession>